<protein>
    <submittedName>
        <fullName evidence="1">Uncharacterized protein</fullName>
    </submittedName>
</protein>
<accession>A0A438JRR9</accession>
<organism evidence="1 2">
    <name type="scientific">Vitis vinifera</name>
    <name type="common">Grape</name>
    <dbReference type="NCBI Taxonomy" id="29760"/>
    <lineage>
        <taxon>Eukaryota</taxon>
        <taxon>Viridiplantae</taxon>
        <taxon>Streptophyta</taxon>
        <taxon>Embryophyta</taxon>
        <taxon>Tracheophyta</taxon>
        <taxon>Spermatophyta</taxon>
        <taxon>Magnoliopsida</taxon>
        <taxon>eudicotyledons</taxon>
        <taxon>Gunneridae</taxon>
        <taxon>Pentapetalae</taxon>
        <taxon>rosids</taxon>
        <taxon>Vitales</taxon>
        <taxon>Vitaceae</taxon>
        <taxon>Viteae</taxon>
        <taxon>Vitis</taxon>
    </lineage>
</organism>
<gene>
    <name evidence="1" type="ORF">CK203_015879</name>
</gene>
<dbReference type="EMBL" id="QGNW01000030">
    <property type="protein sequence ID" value="RVX11654.1"/>
    <property type="molecule type" value="Genomic_DNA"/>
</dbReference>
<dbReference type="Proteomes" id="UP000288805">
    <property type="component" value="Unassembled WGS sequence"/>
</dbReference>
<dbReference type="AlphaFoldDB" id="A0A438JRR9"/>
<evidence type="ECO:0000313" key="1">
    <source>
        <dbReference type="EMBL" id="RVX11654.1"/>
    </source>
</evidence>
<proteinExistence type="predicted"/>
<comment type="caution">
    <text evidence="1">The sequence shown here is derived from an EMBL/GenBank/DDBJ whole genome shotgun (WGS) entry which is preliminary data.</text>
</comment>
<sequence length="62" mass="7051">MESSSLKLYSFPTLGGEEAFPVRVDWNPWVPMRFFFCLGGILGKNPDFRLFEKKEVGGAFFG</sequence>
<reference evidence="1 2" key="1">
    <citation type="journal article" date="2018" name="PLoS Genet.">
        <title>Population sequencing reveals clonal diversity and ancestral inbreeding in the grapevine cultivar Chardonnay.</title>
        <authorList>
            <person name="Roach M.J."/>
            <person name="Johnson D.L."/>
            <person name="Bohlmann J."/>
            <person name="van Vuuren H.J."/>
            <person name="Jones S.J."/>
            <person name="Pretorius I.S."/>
            <person name="Schmidt S.A."/>
            <person name="Borneman A.R."/>
        </authorList>
    </citation>
    <scope>NUCLEOTIDE SEQUENCE [LARGE SCALE GENOMIC DNA]</scope>
    <source>
        <strain evidence="2">cv. Chardonnay</strain>
        <tissue evidence="1">Leaf</tissue>
    </source>
</reference>
<name>A0A438JRR9_VITVI</name>
<evidence type="ECO:0000313" key="2">
    <source>
        <dbReference type="Proteomes" id="UP000288805"/>
    </source>
</evidence>